<organism evidence="1 2">
    <name type="scientific">Globodera pallida</name>
    <name type="common">Potato cyst nematode worm</name>
    <name type="synonym">Heterodera pallida</name>
    <dbReference type="NCBI Taxonomy" id="36090"/>
    <lineage>
        <taxon>Eukaryota</taxon>
        <taxon>Metazoa</taxon>
        <taxon>Ecdysozoa</taxon>
        <taxon>Nematoda</taxon>
        <taxon>Chromadorea</taxon>
        <taxon>Rhabditida</taxon>
        <taxon>Tylenchina</taxon>
        <taxon>Tylenchomorpha</taxon>
        <taxon>Tylenchoidea</taxon>
        <taxon>Heteroderidae</taxon>
        <taxon>Heteroderinae</taxon>
        <taxon>Globodera</taxon>
    </lineage>
</organism>
<dbReference type="WBParaSite" id="GPLIN_001021400">
    <property type="protein sequence ID" value="GPLIN_001021400"/>
    <property type="gene ID" value="GPLIN_001021400"/>
</dbReference>
<sequence>MEQMDDGGNWLKIEVKQGTSRAVFVRDLNGQAPNIVKPMVLFFNGHRWHFDKTGMAISHSGVDTLRKWKKLKQQLDANDTGLEAFLAENRAIMEKERMEAAQKAAAELAAAFALNYQSSAGYAPNPNGMNMLYSQQQQFAQPFLQTAPNPNQHQPMPVQMPTNPQLLPQQQQYSPMPMNQSYPEAESKPIPGELELISKCEKRNFANVEEL</sequence>
<evidence type="ECO:0000313" key="1">
    <source>
        <dbReference type="Proteomes" id="UP000050741"/>
    </source>
</evidence>
<proteinExistence type="predicted"/>
<protein>
    <submittedName>
        <fullName evidence="2">Transposase</fullName>
    </submittedName>
</protein>
<dbReference type="AlphaFoldDB" id="A0A183CBG3"/>
<dbReference type="Proteomes" id="UP000050741">
    <property type="component" value="Unassembled WGS sequence"/>
</dbReference>
<accession>A0A183CBG3</accession>
<reference evidence="1" key="2">
    <citation type="submission" date="2014-05" db="EMBL/GenBank/DDBJ databases">
        <title>The genome and life-stage specific transcriptomes of Globodera pallida elucidate key aspects of plant parasitism by a cyst nematode.</title>
        <authorList>
            <person name="Cotton J.A."/>
            <person name="Lilley C.J."/>
            <person name="Jones L.M."/>
            <person name="Kikuchi T."/>
            <person name="Reid A.J."/>
            <person name="Thorpe P."/>
            <person name="Tsai I.J."/>
            <person name="Beasley H."/>
            <person name="Blok V."/>
            <person name="Cock P.J.A."/>
            <person name="Van den Akker S.E."/>
            <person name="Holroyd N."/>
            <person name="Hunt M."/>
            <person name="Mantelin S."/>
            <person name="Naghra H."/>
            <person name="Pain A."/>
            <person name="Palomares-Rius J.E."/>
            <person name="Zarowiecki M."/>
            <person name="Berriman M."/>
            <person name="Jones J.T."/>
            <person name="Urwin P.E."/>
        </authorList>
    </citation>
    <scope>NUCLEOTIDE SEQUENCE [LARGE SCALE GENOMIC DNA]</scope>
    <source>
        <strain evidence="1">Lindley</strain>
    </source>
</reference>
<reference evidence="1" key="1">
    <citation type="submission" date="2013-12" db="EMBL/GenBank/DDBJ databases">
        <authorList>
            <person name="Aslett M."/>
        </authorList>
    </citation>
    <scope>NUCLEOTIDE SEQUENCE [LARGE SCALE GENOMIC DNA]</scope>
    <source>
        <strain evidence="1">Lindley</strain>
    </source>
</reference>
<reference evidence="2" key="3">
    <citation type="submission" date="2016-06" db="UniProtKB">
        <authorList>
            <consortium name="WormBaseParasite"/>
        </authorList>
    </citation>
    <scope>IDENTIFICATION</scope>
</reference>
<keyword evidence="1" id="KW-1185">Reference proteome</keyword>
<evidence type="ECO:0000313" key="2">
    <source>
        <dbReference type="WBParaSite" id="GPLIN_001021400"/>
    </source>
</evidence>
<name>A0A183CBG3_GLOPA</name>